<proteinExistence type="predicted"/>
<comment type="caution">
    <text evidence="2">The sequence shown here is derived from an EMBL/GenBank/DDBJ whole genome shotgun (WGS) entry which is preliminary data.</text>
</comment>
<evidence type="ECO:0000256" key="1">
    <source>
        <dbReference type="SAM" id="SignalP"/>
    </source>
</evidence>
<dbReference type="EMBL" id="BGPR01004022">
    <property type="protein sequence ID" value="GBM95027.1"/>
    <property type="molecule type" value="Genomic_DNA"/>
</dbReference>
<sequence length="90" mass="9806">MKLPFKFISVPIKIPTMNSSSALVILLAVLMVAVVDAQTPCGHNSCTSSQYCFLFNCYNYLGKGGNCTFGRCAPGLQCRFVVSIFSFFCS</sequence>
<name>A0A4Y2JYV7_ARAVE</name>
<organism evidence="2 3">
    <name type="scientific">Araneus ventricosus</name>
    <name type="common">Orbweaver spider</name>
    <name type="synonym">Epeira ventricosa</name>
    <dbReference type="NCBI Taxonomy" id="182803"/>
    <lineage>
        <taxon>Eukaryota</taxon>
        <taxon>Metazoa</taxon>
        <taxon>Ecdysozoa</taxon>
        <taxon>Arthropoda</taxon>
        <taxon>Chelicerata</taxon>
        <taxon>Arachnida</taxon>
        <taxon>Araneae</taxon>
        <taxon>Araneomorphae</taxon>
        <taxon>Entelegynae</taxon>
        <taxon>Araneoidea</taxon>
        <taxon>Araneidae</taxon>
        <taxon>Araneus</taxon>
    </lineage>
</organism>
<keyword evidence="3" id="KW-1185">Reference proteome</keyword>
<feature type="chain" id="PRO_5021484302" evidence="1">
    <location>
        <begin position="38"/>
        <end position="90"/>
    </location>
</feature>
<keyword evidence="1" id="KW-0732">Signal</keyword>
<gene>
    <name evidence="2" type="ORF">AVEN_196184_1</name>
</gene>
<reference evidence="2 3" key="1">
    <citation type="journal article" date="2019" name="Sci. Rep.">
        <title>Orb-weaving spider Araneus ventricosus genome elucidates the spidroin gene catalogue.</title>
        <authorList>
            <person name="Kono N."/>
            <person name="Nakamura H."/>
            <person name="Ohtoshi R."/>
            <person name="Moran D.A.P."/>
            <person name="Shinohara A."/>
            <person name="Yoshida Y."/>
            <person name="Fujiwara M."/>
            <person name="Mori M."/>
            <person name="Tomita M."/>
            <person name="Arakawa K."/>
        </authorList>
    </citation>
    <scope>NUCLEOTIDE SEQUENCE [LARGE SCALE GENOMIC DNA]</scope>
</reference>
<evidence type="ECO:0000313" key="3">
    <source>
        <dbReference type="Proteomes" id="UP000499080"/>
    </source>
</evidence>
<dbReference type="Proteomes" id="UP000499080">
    <property type="component" value="Unassembled WGS sequence"/>
</dbReference>
<accession>A0A4Y2JYV7</accession>
<feature type="signal peptide" evidence="1">
    <location>
        <begin position="1"/>
        <end position="37"/>
    </location>
</feature>
<evidence type="ECO:0000313" key="2">
    <source>
        <dbReference type="EMBL" id="GBM95027.1"/>
    </source>
</evidence>
<dbReference type="AlphaFoldDB" id="A0A4Y2JYV7"/>
<protein>
    <submittedName>
        <fullName evidence="2">Uncharacterized protein</fullName>
    </submittedName>
</protein>